<dbReference type="SMART" id="SM00036">
    <property type="entry name" value="CNH"/>
    <property type="match status" value="1"/>
</dbReference>
<evidence type="ECO:0000313" key="6">
    <source>
        <dbReference type="EMBL" id="KHN72711.1"/>
    </source>
</evidence>
<evidence type="ECO:0000256" key="3">
    <source>
        <dbReference type="ARBA" id="ARBA00048679"/>
    </source>
</evidence>
<dbReference type="InterPro" id="IPR011993">
    <property type="entry name" value="PH-like_dom_sf"/>
</dbReference>
<keyword evidence="4" id="KW-0175">Coiled coil</keyword>
<dbReference type="Gene3D" id="2.30.29.30">
    <property type="entry name" value="Pleckstrin-homology domain (PH domain)/Phosphotyrosine-binding domain (PTB)"/>
    <property type="match status" value="1"/>
</dbReference>
<dbReference type="OrthoDB" id="5919042at2759"/>
<dbReference type="Pfam" id="PF00780">
    <property type="entry name" value="CNH"/>
    <property type="match status" value="1"/>
</dbReference>
<dbReference type="InterPro" id="IPR050839">
    <property type="entry name" value="Rho-assoc_Ser/Thr_Kinase"/>
</dbReference>
<dbReference type="InterPro" id="IPR001180">
    <property type="entry name" value="CNH_dom"/>
</dbReference>
<keyword evidence="6" id="KW-0808">Transferase</keyword>
<protein>
    <submittedName>
        <fullName evidence="6">Citron Rho-interacting kinase</fullName>
    </submittedName>
</protein>
<evidence type="ECO:0000256" key="4">
    <source>
        <dbReference type="SAM" id="Coils"/>
    </source>
</evidence>
<organism evidence="6 7">
    <name type="scientific">Toxocara canis</name>
    <name type="common">Canine roundworm</name>
    <dbReference type="NCBI Taxonomy" id="6265"/>
    <lineage>
        <taxon>Eukaryota</taxon>
        <taxon>Metazoa</taxon>
        <taxon>Ecdysozoa</taxon>
        <taxon>Nematoda</taxon>
        <taxon>Chromadorea</taxon>
        <taxon>Rhabditida</taxon>
        <taxon>Spirurina</taxon>
        <taxon>Ascaridomorpha</taxon>
        <taxon>Ascaridoidea</taxon>
        <taxon>Toxocaridae</taxon>
        <taxon>Toxocara</taxon>
    </lineage>
</organism>
<dbReference type="STRING" id="6265.A0A0B2UP08"/>
<dbReference type="EMBL" id="JPKZ01003223">
    <property type="protein sequence ID" value="KHN72711.1"/>
    <property type="molecule type" value="Genomic_DNA"/>
</dbReference>
<feature type="coiled-coil region" evidence="4">
    <location>
        <begin position="318"/>
        <end position="498"/>
    </location>
</feature>
<dbReference type="GO" id="GO:0004674">
    <property type="term" value="F:protein serine/threonine kinase activity"/>
    <property type="evidence" value="ECO:0007669"/>
    <property type="project" value="UniProtKB-EC"/>
</dbReference>
<accession>A0A0B2UP08</accession>
<dbReference type="OMA" id="VCAEMFT"/>
<comment type="catalytic activity">
    <reaction evidence="2">
        <text>L-threonyl-[protein] + ATP = O-phospho-L-threonyl-[protein] + ADP + H(+)</text>
        <dbReference type="Rhea" id="RHEA:46608"/>
        <dbReference type="Rhea" id="RHEA-COMP:11060"/>
        <dbReference type="Rhea" id="RHEA-COMP:11605"/>
        <dbReference type="ChEBI" id="CHEBI:15378"/>
        <dbReference type="ChEBI" id="CHEBI:30013"/>
        <dbReference type="ChEBI" id="CHEBI:30616"/>
        <dbReference type="ChEBI" id="CHEBI:61977"/>
        <dbReference type="ChEBI" id="CHEBI:456216"/>
        <dbReference type="EC" id="2.7.11.1"/>
    </reaction>
</comment>
<dbReference type="InterPro" id="IPR001849">
    <property type="entry name" value="PH_domain"/>
</dbReference>
<dbReference type="Proteomes" id="UP000031036">
    <property type="component" value="Unassembled WGS sequence"/>
</dbReference>
<dbReference type="GO" id="GO:0005737">
    <property type="term" value="C:cytoplasm"/>
    <property type="evidence" value="ECO:0007669"/>
    <property type="project" value="TreeGrafter"/>
</dbReference>
<keyword evidence="6" id="KW-0418">Kinase</keyword>
<feature type="coiled-coil region" evidence="4">
    <location>
        <begin position="522"/>
        <end position="793"/>
    </location>
</feature>
<name>A0A0B2UP08_TOXCA</name>
<gene>
    <name evidence="6" type="primary">CIT</name>
    <name evidence="6" type="ORF">Tcan_16109</name>
</gene>
<proteinExistence type="predicted"/>
<dbReference type="GO" id="GO:0031032">
    <property type="term" value="P:actomyosin structure organization"/>
    <property type="evidence" value="ECO:0007669"/>
    <property type="project" value="TreeGrafter"/>
</dbReference>
<evidence type="ECO:0000256" key="2">
    <source>
        <dbReference type="ARBA" id="ARBA00047899"/>
    </source>
</evidence>
<keyword evidence="7" id="KW-1185">Reference proteome</keyword>
<dbReference type="SUPFAM" id="SSF50729">
    <property type="entry name" value="PH domain-like"/>
    <property type="match status" value="1"/>
</dbReference>
<dbReference type="PROSITE" id="PS50219">
    <property type="entry name" value="CNH"/>
    <property type="match status" value="1"/>
</dbReference>
<dbReference type="PANTHER" id="PTHR22988">
    <property type="entry name" value="MYOTONIC DYSTROPHY S/T KINASE-RELATED"/>
    <property type="match status" value="1"/>
</dbReference>
<evidence type="ECO:0000313" key="7">
    <source>
        <dbReference type="Proteomes" id="UP000031036"/>
    </source>
</evidence>
<feature type="domain" description="CNH" evidence="5">
    <location>
        <begin position="1108"/>
        <end position="1379"/>
    </location>
</feature>
<dbReference type="PANTHER" id="PTHR22988:SF71">
    <property type="entry name" value="CITRON RHO-INTERACTING KINASE"/>
    <property type="match status" value="1"/>
</dbReference>
<sequence>MDSDVISPPETTESQWQMELKKKENEIKALNTDILRLEETVKEQADMIEESQWQMELKKKENEIKALNTDILRLEETVKEQADMIEELKGHLQVKAPLAESALLSTSHRISEQETRVLRFTIAQLRDELSEARQDAASTRAILETQKAVCLNQAKEIAKRRQQLDESLEMVEQMREELKEAKRKANGIDWEAKERMFRMQIEGQRVENAKKMATLEAKLKMMRQREDSMLEESEELRTALEECQKRHEDHMKECARCVEELCAKDAELVSLRARLEVSTSLRAEQRAESTEDLLVSQIKSLTAQINEMKNIRADDEHLSSLENRVGSLTATNEFLEKQLKEAKEREDRLKEELDKWRGEVDELKAELEKSEKRLLECEGSAELTNRYLVGENSKIKQQKAEIRCELIALKREHAKLLEAKQKMPDEAELATLREEVASLKEKLRVAESAEKEGKSVKVEPMEAAEFASLLEELATLKKKIHEAEQREMEMKAAEMTKENRYTFHKGDSVSIQTPQKEGVFVKQEECEQCKRLKEEMVALKQSHNVESASATNEKNERMKKELTEKCALQKAISEKLQKELLETREKNDELRSAMRVLDEQCDKLMELKKRAEAGRKKALERLTSVTEKMNEMRREKDQHQQADADYKRVLQERERLSKKVEYLTEELRETHTDYREELAKLARQMSETKQKDASENESFAFKIEALETEKRQMETTMRSLERQIEQSKSECELRANEVSGLRESQRAVIDENAKLRDGLAFAIAKAEKFKEELETLKEANSMLSRDLAKAKDDKGNAVVRADTLQQAVSEKERLIAYLQSQLHMRSATKIKRSSSRSTLISVASESSVVDVEISDHDEQDRRIIYDSDGSPFLTVNLDGDHWRLHMQSVMDLGIKAGVSKDSHALLIELRLARSSLYLLAPTVQAKQRWVRALQAATDHRMFIERQPSLSSGANKMLIALDAPLNLTINCSQSICRTDDMDGNKWRSAWATISGHRLCFFDNDGLAAPINGGSPFLTVNLDGDHWRLHMQSVMDLGIKAGVSKDSHALLIELRLARSSLYLLAPTVQAKQRWVRALQAATDHRMFIERQPSLSSGANKMLIALDAPLNLTINCSQMLGDWLLIGAQEGLFITQLSSPRVPFVVAGLSAVFHMELLSDLEMLIAISGLQRQLVLMHVSDLKAGFKSDRPTVRPTAIANFSACHLLAVHFDKQKNTRYMCVADPEKVHILHFNARLGIFTPYKSISTCEPATCLLTIGNGIVFGADQFYYVDMETVTSRPIVVPGCPSDYPLAAVAISDNEVLLAYHNFGVFTDTNGNRTRPENVDWTRAPLEFVYVAPTLYVVHNDTLEILQIAEYEGPDSRTLLDIRDCYRCHCAHYIGRGRTPKEVMFVLSSSDRTEIHAFCGVNERKSWIFEYKNAKCAAKEQYIHLTKHLRQNGKLRSCKEIKKEHTTLPYQLHLCSFISMHAFLLFISRAS</sequence>
<comment type="catalytic activity">
    <reaction evidence="3">
        <text>L-seryl-[protein] + ATP = O-phospho-L-seryl-[protein] + ADP + H(+)</text>
        <dbReference type="Rhea" id="RHEA:17989"/>
        <dbReference type="Rhea" id="RHEA-COMP:9863"/>
        <dbReference type="Rhea" id="RHEA-COMP:11604"/>
        <dbReference type="ChEBI" id="CHEBI:15378"/>
        <dbReference type="ChEBI" id="CHEBI:29999"/>
        <dbReference type="ChEBI" id="CHEBI:30616"/>
        <dbReference type="ChEBI" id="CHEBI:83421"/>
        <dbReference type="ChEBI" id="CHEBI:456216"/>
        <dbReference type="EC" id="2.7.11.1"/>
    </reaction>
</comment>
<dbReference type="SMART" id="SM00233">
    <property type="entry name" value="PH"/>
    <property type="match status" value="2"/>
</dbReference>
<feature type="coiled-coil region" evidence="4">
    <location>
        <begin position="13"/>
        <end position="91"/>
    </location>
</feature>
<keyword evidence="1" id="KW-0597">Phosphoprotein</keyword>
<feature type="coiled-coil region" evidence="4">
    <location>
        <begin position="122"/>
        <end position="260"/>
    </location>
</feature>
<evidence type="ECO:0000259" key="5">
    <source>
        <dbReference type="PROSITE" id="PS50219"/>
    </source>
</evidence>
<evidence type="ECO:0000256" key="1">
    <source>
        <dbReference type="ARBA" id="ARBA00022553"/>
    </source>
</evidence>
<dbReference type="GO" id="GO:0005856">
    <property type="term" value="C:cytoskeleton"/>
    <property type="evidence" value="ECO:0007669"/>
    <property type="project" value="TreeGrafter"/>
</dbReference>
<reference evidence="6 7" key="1">
    <citation type="submission" date="2014-11" db="EMBL/GenBank/DDBJ databases">
        <title>Genetic blueprint of the zoonotic pathogen Toxocara canis.</title>
        <authorList>
            <person name="Zhu X.-Q."/>
            <person name="Korhonen P.K."/>
            <person name="Cai H."/>
            <person name="Young N.D."/>
            <person name="Nejsum P."/>
            <person name="von Samson-Himmelstjerna G."/>
            <person name="Boag P.R."/>
            <person name="Tan P."/>
            <person name="Li Q."/>
            <person name="Min J."/>
            <person name="Yang Y."/>
            <person name="Wang X."/>
            <person name="Fang X."/>
            <person name="Hall R.S."/>
            <person name="Hofmann A."/>
            <person name="Sternberg P.W."/>
            <person name="Jex A.R."/>
            <person name="Gasser R.B."/>
        </authorList>
    </citation>
    <scope>NUCLEOTIDE SEQUENCE [LARGE SCALE GENOMIC DNA]</scope>
    <source>
        <strain evidence="6">PN_DK_2014</strain>
    </source>
</reference>
<comment type="caution">
    <text evidence="6">The sequence shown here is derived from an EMBL/GenBank/DDBJ whole genome shotgun (WGS) entry which is preliminary data.</text>
</comment>